<evidence type="ECO:0000256" key="1">
    <source>
        <dbReference type="ARBA" id="ARBA00022741"/>
    </source>
</evidence>
<dbReference type="GO" id="GO:0017111">
    <property type="term" value="F:ribonucleoside triphosphate phosphatase activity"/>
    <property type="evidence" value="ECO:0007669"/>
    <property type="project" value="InterPro"/>
</dbReference>
<dbReference type="AlphaFoldDB" id="A0A926EGC7"/>
<evidence type="ECO:0008006" key="6">
    <source>
        <dbReference type="Google" id="ProtNLM"/>
    </source>
</evidence>
<keyword evidence="2" id="KW-0378">Hydrolase</keyword>
<keyword evidence="3" id="KW-0067">ATP-binding</keyword>
<dbReference type="Proteomes" id="UP000655830">
    <property type="component" value="Unassembled WGS sequence"/>
</dbReference>
<dbReference type="EMBL" id="JACRSY010000001">
    <property type="protein sequence ID" value="MBC8578085.1"/>
    <property type="molecule type" value="Genomic_DNA"/>
</dbReference>
<dbReference type="Pfam" id="PF03266">
    <property type="entry name" value="NTPase_1"/>
    <property type="match status" value="1"/>
</dbReference>
<evidence type="ECO:0000313" key="4">
    <source>
        <dbReference type="EMBL" id="MBC8578085.1"/>
    </source>
</evidence>
<evidence type="ECO:0000256" key="2">
    <source>
        <dbReference type="ARBA" id="ARBA00022801"/>
    </source>
</evidence>
<name>A0A926EGC7_9FIRM</name>
<keyword evidence="1" id="KW-0547">Nucleotide-binding</keyword>
<dbReference type="PANTHER" id="PTHR43146:SF1">
    <property type="entry name" value="CANCER-RELATED NUCLEOSIDE-TRIPHOSPHATASE"/>
    <property type="match status" value="1"/>
</dbReference>
<dbReference type="InterPro" id="IPR004948">
    <property type="entry name" value="Nuc-triphosphatase_THEP1"/>
</dbReference>
<proteinExistence type="predicted"/>
<dbReference type="GO" id="GO:0005524">
    <property type="term" value="F:ATP binding"/>
    <property type="evidence" value="ECO:0007669"/>
    <property type="project" value="UniProtKB-KW"/>
</dbReference>
<dbReference type="RefSeq" id="WP_249331164.1">
    <property type="nucleotide sequence ID" value="NZ_JACRSY010000001.1"/>
</dbReference>
<dbReference type="InterPro" id="IPR027417">
    <property type="entry name" value="P-loop_NTPase"/>
</dbReference>
<accession>A0A926EGC7</accession>
<sequence>MNVSNFFITGGKGVGKSTLLKALTEELELTKDLTGFVTLPYFEKEARKGFYLHSMIEVEGNDKPISIQPDEVSCESIRETFETLGVDVLIKSLEYPEKHVVMDELGTLEGEAYLFQEQVHNLLSSPKIVLGVIKHKEHPFLDAIRQREDTMIYTVTEENRDEIKEQIKQDYLKRFSNK</sequence>
<evidence type="ECO:0000256" key="3">
    <source>
        <dbReference type="ARBA" id="ARBA00022840"/>
    </source>
</evidence>
<gene>
    <name evidence="4" type="ORF">H8718_00840</name>
</gene>
<dbReference type="PANTHER" id="PTHR43146">
    <property type="entry name" value="CANCER-RELATED NUCLEOSIDE-TRIPHOSPHATASE"/>
    <property type="match status" value="1"/>
</dbReference>
<comment type="caution">
    <text evidence="4">The sequence shown here is derived from an EMBL/GenBank/DDBJ whole genome shotgun (WGS) entry which is preliminary data.</text>
</comment>
<evidence type="ECO:0000313" key="5">
    <source>
        <dbReference type="Proteomes" id="UP000655830"/>
    </source>
</evidence>
<reference evidence="4" key="1">
    <citation type="submission" date="2020-08" db="EMBL/GenBank/DDBJ databases">
        <title>Genome public.</title>
        <authorList>
            <person name="Liu C."/>
            <person name="Sun Q."/>
        </authorList>
    </citation>
    <scope>NUCLEOTIDE SEQUENCE</scope>
    <source>
        <strain evidence="4">NSJ-12</strain>
    </source>
</reference>
<dbReference type="Gene3D" id="3.40.50.300">
    <property type="entry name" value="P-loop containing nucleotide triphosphate hydrolases"/>
    <property type="match status" value="1"/>
</dbReference>
<protein>
    <recommendedName>
        <fullName evidence="6">Nucleoside-triphosphatase THEP1</fullName>
    </recommendedName>
</protein>
<organism evidence="4 5">
    <name type="scientific">Zhenhengia yiwuensis</name>
    <dbReference type="NCBI Taxonomy" id="2763666"/>
    <lineage>
        <taxon>Bacteria</taxon>
        <taxon>Bacillati</taxon>
        <taxon>Bacillota</taxon>
        <taxon>Clostridia</taxon>
        <taxon>Lachnospirales</taxon>
        <taxon>Lachnospiraceae</taxon>
        <taxon>Zhenhengia</taxon>
    </lineage>
</organism>
<dbReference type="SUPFAM" id="SSF52540">
    <property type="entry name" value="P-loop containing nucleoside triphosphate hydrolases"/>
    <property type="match status" value="1"/>
</dbReference>
<keyword evidence="5" id="KW-1185">Reference proteome</keyword>